<proteinExistence type="inferred from homology"/>
<protein>
    <submittedName>
        <fullName evidence="7">Heavy metal-associated isoprenylated plant protein 4</fullName>
    </submittedName>
</protein>
<evidence type="ECO:0000256" key="4">
    <source>
        <dbReference type="ARBA" id="ARBA00024045"/>
    </source>
</evidence>
<dbReference type="CDD" id="cd00371">
    <property type="entry name" value="HMA"/>
    <property type="match status" value="1"/>
</dbReference>
<feature type="domain" description="HMA" evidence="5">
    <location>
        <begin position="5"/>
        <end position="68"/>
    </location>
</feature>
<keyword evidence="2" id="KW-0479">Metal-binding</keyword>
<dbReference type="Pfam" id="PF00403">
    <property type="entry name" value="HMA"/>
    <property type="match status" value="2"/>
</dbReference>
<dbReference type="InterPro" id="IPR036163">
    <property type="entry name" value="HMA_dom_sf"/>
</dbReference>
<dbReference type="PROSITE" id="PS50846">
    <property type="entry name" value="HMA_2"/>
    <property type="match status" value="2"/>
</dbReference>
<evidence type="ECO:0000256" key="3">
    <source>
        <dbReference type="ARBA" id="ARBA00023289"/>
    </source>
</evidence>
<dbReference type="InterPro" id="IPR044577">
    <property type="entry name" value="HIPP4/7/8/17/18/19"/>
</dbReference>
<dbReference type="GeneID" id="110778735"/>
<keyword evidence="6" id="KW-1185">Reference proteome</keyword>
<dbReference type="InterPro" id="IPR006121">
    <property type="entry name" value="HMA_dom"/>
</dbReference>
<dbReference type="AlphaFoldDB" id="A0A9R0HY37"/>
<dbReference type="SUPFAM" id="SSF55008">
    <property type="entry name" value="HMA, heavy metal-associated domain"/>
    <property type="match status" value="2"/>
</dbReference>
<comment type="similarity">
    <text evidence="4">Belongs to the HIPP family.</text>
</comment>
<dbReference type="PANTHER" id="PTHR46195:SF12">
    <property type="entry name" value="HEAVY METAL-ASSOCIATED ISOPRENYLATED PLANT PROTEIN 4"/>
    <property type="match status" value="1"/>
</dbReference>
<evidence type="ECO:0000313" key="6">
    <source>
        <dbReference type="Proteomes" id="UP000813463"/>
    </source>
</evidence>
<reference evidence="7" key="2">
    <citation type="submission" date="2025-08" db="UniProtKB">
        <authorList>
            <consortium name="RefSeq"/>
        </authorList>
    </citation>
    <scope>IDENTIFICATION</scope>
    <source>
        <tissue evidence="7">Leaf</tissue>
    </source>
</reference>
<dbReference type="KEGG" id="soe:110778735"/>
<sequence>MAKGVSAAFYKLNLHCPDCALKIKSPLLKIQGVRTVDVNFEKSEVKVVGAFDSKKIHQRIEKLSKRKVEFLKVEENFKHTVVVEKLVKETKQAVVFTHTVKAHLHCDQCEADLRRKLLRHKGIYNVKSDMKAQTLAVEGTIEGEKLVKHIRHKFHKHAELVTVKEVNKEEKTVEMKKVEETKTTKKIIDVEQVKEVQQKLIATNTPYIIHYVYAPQWFSDEDPNACSIM</sequence>
<dbReference type="GO" id="GO:0046872">
    <property type="term" value="F:metal ion binding"/>
    <property type="evidence" value="ECO:0007669"/>
    <property type="project" value="UniProtKB-KW"/>
</dbReference>
<gene>
    <name evidence="7" type="primary">LOC110778735</name>
</gene>
<reference evidence="6" key="1">
    <citation type="journal article" date="2021" name="Nat. Commun.">
        <title>Genomic analyses provide insights into spinach domestication and the genetic basis of agronomic traits.</title>
        <authorList>
            <person name="Cai X."/>
            <person name="Sun X."/>
            <person name="Xu C."/>
            <person name="Sun H."/>
            <person name="Wang X."/>
            <person name="Ge C."/>
            <person name="Zhang Z."/>
            <person name="Wang Q."/>
            <person name="Fei Z."/>
            <person name="Jiao C."/>
            <person name="Wang Q."/>
        </authorList>
    </citation>
    <scope>NUCLEOTIDE SEQUENCE [LARGE SCALE GENOMIC DNA]</scope>
    <source>
        <strain evidence="6">cv. Varoflay</strain>
    </source>
</reference>
<dbReference type="Gene3D" id="3.30.70.100">
    <property type="match status" value="2"/>
</dbReference>
<dbReference type="RefSeq" id="XP_021838986.2">
    <property type="nucleotide sequence ID" value="XM_021983294.2"/>
</dbReference>
<evidence type="ECO:0000313" key="7">
    <source>
        <dbReference type="RefSeq" id="XP_021838986.2"/>
    </source>
</evidence>
<name>A0A9R0HY37_SPIOL</name>
<evidence type="ECO:0000256" key="1">
    <source>
        <dbReference type="ARBA" id="ARBA00022481"/>
    </source>
</evidence>
<keyword evidence="3" id="KW-0636">Prenylation</keyword>
<evidence type="ECO:0000259" key="5">
    <source>
        <dbReference type="PROSITE" id="PS50846"/>
    </source>
</evidence>
<organism evidence="6 7">
    <name type="scientific">Spinacia oleracea</name>
    <name type="common">Spinach</name>
    <dbReference type="NCBI Taxonomy" id="3562"/>
    <lineage>
        <taxon>Eukaryota</taxon>
        <taxon>Viridiplantae</taxon>
        <taxon>Streptophyta</taxon>
        <taxon>Embryophyta</taxon>
        <taxon>Tracheophyta</taxon>
        <taxon>Spermatophyta</taxon>
        <taxon>Magnoliopsida</taxon>
        <taxon>eudicotyledons</taxon>
        <taxon>Gunneridae</taxon>
        <taxon>Pentapetalae</taxon>
        <taxon>Caryophyllales</taxon>
        <taxon>Chenopodiaceae</taxon>
        <taxon>Chenopodioideae</taxon>
        <taxon>Anserineae</taxon>
        <taxon>Spinacia</taxon>
    </lineage>
</organism>
<keyword evidence="1" id="KW-0488">Methylation</keyword>
<dbReference type="PANTHER" id="PTHR46195">
    <property type="entry name" value="HEAVY METAL-ASSOCIATED ISOPRENYLATED PLANT PROTEIN 7"/>
    <property type="match status" value="1"/>
</dbReference>
<dbReference type="Proteomes" id="UP000813463">
    <property type="component" value="Chromosome 2"/>
</dbReference>
<feature type="domain" description="HMA" evidence="5">
    <location>
        <begin position="95"/>
        <end position="158"/>
    </location>
</feature>
<accession>A0A9R0HY37</accession>
<evidence type="ECO:0000256" key="2">
    <source>
        <dbReference type="ARBA" id="ARBA00022723"/>
    </source>
</evidence>
<keyword evidence="3" id="KW-0449">Lipoprotein</keyword>